<protein>
    <recommendedName>
        <fullName evidence="3">Secreted protein</fullName>
    </recommendedName>
</protein>
<evidence type="ECO:0000313" key="2">
    <source>
        <dbReference type="EMBL" id="MAA12865.1"/>
    </source>
</evidence>
<sequence length="143" mass="15979">MFTRASPARMRISASPLVHIFFLSVFSLSVSRQIFVAHCQTRPPRAAPVVVRSRRLEIRMPFSAAGKVVGAPRPPVWPLQYKPSLHCGIAVEATNSMQLVHRVLLKRAVESVSFRLAVARSCEKLNEMNRNPATTIHHADVLM</sequence>
<organism evidence="2">
    <name type="scientific">Rhipicephalus zambeziensis</name>
    <dbReference type="NCBI Taxonomy" id="60191"/>
    <lineage>
        <taxon>Eukaryota</taxon>
        <taxon>Metazoa</taxon>
        <taxon>Ecdysozoa</taxon>
        <taxon>Arthropoda</taxon>
        <taxon>Chelicerata</taxon>
        <taxon>Arachnida</taxon>
        <taxon>Acari</taxon>
        <taxon>Parasitiformes</taxon>
        <taxon>Ixodida</taxon>
        <taxon>Ixodoidea</taxon>
        <taxon>Ixodidae</taxon>
        <taxon>Rhipicephalinae</taxon>
        <taxon>Rhipicephalus</taxon>
        <taxon>Rhipicephalus</taxon>
    </lineage>
</organism>
<keyword evidence="1" id="KW-0732">Signal</keyword>
<evidence type="ECO:0000256" key="1">
    <source>
        <dbReference type="SAM" id="SignalP"/>
    </source>
</evidence>
<dbReference type="EMBL" id="GFPF01001719">
    <property type="protein sequence ID" value="MAA12865.1"/>
    <property type="molecule type" value="Transcribed_RNA"/>
</dbReference>
<accession>A0A224Y7Z8</accession>
<dbReference type="AlphaFoldDB" id="A0A224Y7Z8"/>
<proteinExistence type="predicted"/>
<name>A0A224Y7Z8_9ACAR</name>
<reference evidence="2" key="1">
    <citation type="journal article" date="2017" name="Parasit. Vectors">
        <title>Sialotranscriptomics of Rhipicephalus zambeziensis reveals intricate expression profiles of secretory proteins and suggests tight temporal transcriptional regulation during blood-feeding.</title>
        <authorList>
            <person name="de Castro M.H."/>
            <person name="de Klerk D."/>
            <person name="Pienaar R."/>
            <person name="Rees D.J.G."/>
            <person name="Mans B.J."/>
        </authorList>
    </citation>
    <scope>NUCLEOTIDE SEQUENCE</scope>
    <source>
        <tissue evidence="2">Salivary glands</tissue>
    </source>
</reference>
<feature type="signal peptide" evidence="1">
    <location>
        <begin position="1"/>
        <end position="31"/>
    </location>
</feature>
<evidence type="ECO:0008006" key="3">
    <source>
        <dbReference type="Google" id="ProtNLM"/>
    </source>
</evidence>
<feature type="chain" id="PRO_5012036309" description="Secreted protein" evidence="1">
    <location>
        <begin position="32"/>
        <end position="143"/>
    </location>
</feature>